<protein>
    <submittedName>
        <fullName evidence="1">BDR-repeat family protein</fullName>
    </submittedName>
</protein>
<geneLocation type="plasmid" evidence="1">
    <name>unnamed</name>
</geneLocation>
<keyword evidence="1" id="KW-0614">Plasmid</keyword>
<gene>
    <name evidence="1" type="ORF">BHY_1242</name>
</gene>
<dbReference type="RefSeq" id="WP_241763811.1">
    <property type="nucleotide sequence ID" value="NZ_CP004160.1"/>
</dbReference>
<name>W5SBV9_9SPIR</name>
<organism evidence="1">
    <name type="scientific">Borrelia nietonii YOR</name>
    <dbReference type="NCBI Taxonomy" id="1293576"/>
    <lineage>
        <taxon>Bacteria</taxon>
        <taxon>Pseudomonadati</taxon>
        <taxon>Spirochaetota</taxon>
        <taxon>Spirochaetia</taxon>
        <taxon>Spirochaetales</taxon>
        <taxon>Borreliaceae</taxon>
        <taxon>Borrelia</taxon>
        <taxon>Borrelia nietonii</taxon>
    </lineage>
</organism>
<dbReference type="HOGENOM" id="CLU_3077390_0_0_12"/>
<dbReference type="AlphaFoldDB" id="W5SBV9"/>
<sequence length="52" mass="6109">MLCNYRLCISHKEPSCVDTKFKDLDKRIDTVSNEIFLVRKDMGIDKMESKIT</sequence>
<proteinExistence type="predicted"/>
<accession>W5SBV9</accession>
<reference evidence="1" key="1">
    <citation type="submission" date="2013-02" db="EMBL/GenBank/DDBJ databases">
        <title>Comparative genomics of Borrelia species.</title>
        <authorList>
            <person name="Schwan T.G."/>
            <person name="Raffel S.J."/>
            <person name="Porcella S.F."/>
        </authorList>
    </citation>
    <scope>NUCLEOTIDE SEQUENCE</scope>
    <source>
        <strain evidence="1">YOR</strain>
        <plasmid evidence="1">unnamed</plasmid>
    </source>
</reference>
<dbReference type="EMBL" id="CP004160">
    <property type="protein sequence ID" value="AHH04193.1"/>
    <property type="molecule type" value="Genomic_DNA"/>
</dbReference>
<evidence type="ECO:0000313" key="1">
    <source>
        <dbReference type="EMBL" id="AHH04193.1"/>
    </source>
</evidence>